<organism evidence="2 3">
    <name type="scientific">Toxocara canis</name>
    <name type="common">Canine roundworm</name>
    <dbReference type="NCBI Taxonomy" id="6265"/>
    <lineage>
        <taxon>Eukaryota</taxon>
        <taxon>Metazoa</taxon>
        <taxon>Ecdysozoa</taxon>
        <taxon>Nematoda</taxon>
        <taxon>Chromadorea</taxon>
        <taxon>Rhabditida</taxon>
        <taxon>Spirurina</taxon>
        <taxon>Ascaridomorpha</taxon>
        <taxon>Ascaridoidea</taxon>
        <taxon>Toxocaridae</taxon>
        <taxon>Toxocara</taxon>
    </lineage>
</organism>
<evidence type="ECO:0000313" key="1">
    <source>
        <dbReference type="EMBL" id="VDM31687.1"/>
    </source>
</evidence>
<reference evidence="3" key="1">
    <citation type="submission" date="2016-06" db="UniProtKB">
        <authorList>
            <consortium name="WormBaseParasite"/>
        </authorList>
    </citation>
    <scope>IDENTIFICATION</scope>
</reference>
<keyword evidence="2" id="KW-1185">Reference proteome</keyword>
<sequence>MANERNADRIEHFIDWVSFRADALLPDAPIADPGNRKVVVCCAETMVVNSRPLPAILRSLPENDNYESLLQSQTILT</sequence>
<evidence type="ECO:0000313" key="2">
    <source>
        <dbReference type="Proteomes" id="UP000050794"/>
    </source>
</evidence>
<evidence type="ECO:0000313" key="3">
    <source>
        <dbReference type="WBParaSite" id="TCNE_0000469301-mRNA-1"/>
    </source>
</evidence>
<reference evidence="1 2" key="2">
    <citation type="submission" date="2018-11" db="EMBL/GenBank/DDBJ databases">
        <authorList>
            <consortium name="Pathogen Informatics"/>
        </authorList>
    </citation>
    <scope>NUCLEOTIDE SEQUENCE [LARGE SCALE GENOMIC DNA]</scope>
</reference>
<dbReference type="WBParaSite" id="TCNE_0000469301-mRNA-1">
    <property type="protein sequence ID" value="TCNE_0000469301-mRNA-1"/>
    <property type="gene ID" value="TCNE_0000469301"/>
</dbReference>
<accession>A0A183U873</accession>
<proteinExistence type="predicted"/>
<dbReference type="EMBL" id="UYWY01008645">
    <property type="protein sequence ID" value="VDM31687.1"/>
    <property type="molecule type" value="Genomic_DNA"/>
</dbReference>
<dbReference type="AlphaFoldDB" id="A0A183U873"/>
<dbReference type="Proteomes" id="UP000050794">
    <property type="component" value="Unassembled WGS sequence"/>
</dbReference>
<gene>
    <name evidence="1" type="ORF">TCNE_LOCUS4693</name>
</gene>
<protein>
    <submittedName>
        <fullName evidence="3">ATP-dependent DNA helicase</fullName>
    </submittedName>
</protein>
<name>A0A183U873_TOXCA</name>